<dbReference type="OMA" id="CEYENIY"/>
<dbReference type="Proteomes" id="UP000014760">
    <property type="component" value="Unassembled WGS sequence"/>
</dbReference>
<reference evidence="4" key="1">
    <citation type="submission" date="2012-12" db="EMBL/GenBank/DDBJ databases">
        <authorList>
            <person name="Hellsten U."/>
            <person name="Grimwood J."/>
            <person name="Chapman J.A."/>
            <person name="Shapiro H."/>
            <person name="Aerts A."/>
            <person name="Otillar R.P."/>
            <person name="Terry A.Y."/>
            <person name="Boore J.L."/>
            <person name="Simakov O."/>
            <person name="Marletaz F."/>
            <person name="Cho S.-J."/>
            <person name="Edsinger-Gonzales E."/>
            <person name="Havlak P."/>
            <person name="Kuo D.-H."/>
            <person name="Larsson T."/>
            <person name="Lv J."/>
            <person name="Arendt D."/>
            <person name="Savage R."/>
            <person name="Osoegawa K."/>
            <person name="de Jong P."/>
            <person name="Lindberg D.R."/>
            <person name="Seaver E.C."/>
            <person name="Weisblat D.A."/>
            <person name="Putnam N.H."/>
            <person name="Grigoriev I.V."/>
            <person name="Rokhsar D.S."/>
        </authorList>
    </citation>
    <scope>NUCLEOTIDE SEQUENCE</scope>
    <source>
        <strain evidence="4">I ESC-2004</strain>
    </source>
</reference>
<gene>
    <name evidence="2" type="ORF">CAPTEDRAFT_195418</name>
</gene>
<dbReference type="OrthoDB" id="674273at2759"/>
<evidence type="ECO:0000313" key="4">
    <source>
        <dbReference type="Proteomes" id="UP000014760"/>
    </source>
</evidence>
<dbReference type="InterPro" id="IPR035940">
    <property type="entry name" value="CAP_sf"/>
</dbReference>
<protein>
    <recommendedName>
        <fullName evidence="1">SCP domain-containing protein</fullName>
    </recommendedName>
</protein>
<dbReference type="HOGENOM" id="CLU_035730_2_3_1"/>
<dbReference type="Pfam" id="PF00188">
    <property type="entry name" value="CAP"/>
    <property type="match status" value="1"/>
</dbReference>
<dbReference type="STRING" id="283909.R7TEV3"/>
<dbReference type="InterPro" id="IPR001283">
    <property type="entry name" value="CRISP-related"/>
</dbReference>
<dbReference type="PANTHER" id="PTHR10334">
    <property type="entry name" value="CYSTEINE-RICH SECRETORY PROTEIN-RELATED"/>
    <property type="match status" value="1"/>
</dbReference>
<feature type="domain" description="SCP" evidence="1">
    <location>
        <begin position="39"/>
        <end position="186"/>
    </location>
</feature>
<evidence type="ECO:0000313" key="3">
    <source>
        <dbReference type="EnsemblMetazoa" id="CapteP195418"/>
    </source>
</evidence>
<sequence>MTSGYTKRKWMGEMFKWTVLVLFWISRVSVGERIRRTTPEEASTLTELHNEIRRGEYASNMEKLKWNSDLANLAQRWVDACDWNYGTEAGFETDAGFSSLGQTLYQTTSAPIDVGGAVNYWKGERTFFRGGKCILAGKCDNFIAMIWATSTDFGCAYASCDTIATADISNAILMTCYYGPGGDIATTEPFKEGSNCTQCSSRRGWCYEGLCNSECKERSNECDCQAHCYCGILQADCSCKCFNGWNGNDCSGKLLRVYDLAEVF</sequence>
<dbReference type="InterPro" id="IPR014044">
    <property type="entry name" value="CAP_dom"/>
</dbReference>
<dbReference type="CDD" id="cd05380">
    <property type="entry name" value="CAP_euk"/>
    <property type="match status" value="1"/>
</dbReference>
<dbReference type="EMBL" id="AMQN01014785">
    <property type="status" value="NOT_ANNOTATED_CDS"/>
    <property type="molecule type" value="Genomic_DNA"/>
</dbReference>
<reference evidence="2 4" key="2">
    <citation type="journal article" date="2013" name="Nature">
        <title>Insights into bilaterian evolution from three spiralian genomes.</title>
        <authorList>
            <person name="Simakov O."/>
            <person name="Marletaz F."/>
            <person name="Cho S.J."/>
            <person name="Edsinger-Gonzales E."/>
            <person name="Havlak P."/>
            <person name="Hellsten U."/>
            <person name="Kuo D.H."/>
            <person name="Larsson T."/>
            <person name="Lv J."/>
            <person name="Arendt D."/>
            <person name="Savage R."/>
            <person name="Osoegawa K."/>
            <person name="de Jong P."/>
            <person name="Grimwood J."/>
            <person name="Chapman J.A."/>
            <person name="Shapiro H."/>
            <person name="Aerts A."/>
            <person name="Otillar R.P."/>
            <person name="Terry A.Y."/>
            <person name="Boore J.L."/>
            <person name="Grigoriev I.V."/>
            <person name="Lindberg D.R."/>
            <person name="Seaver E.C."/>
            <person name="Weisblat D.A."/>
            <person name="Putnam N.H."/>
            <person name="Rokhsar D.S."/>
        </authorList>
    </citation>
    <scope>NUCLEOTIDE SEQUENCE</scope>
    <source>
        <strain evidence="2 4">I ESC-2004</strain>
    </source>
</reference>
<keyword evidence="4" id="KW-1185">Reference proteome</keyword>
<dbReference type="AlphaFoldDB" id="R7TEV3"/>
<dbReference type="SMART" id="SM00198">
    <property type="entry name" value="SCP"/>
    <property type="match status" value="1"/>
</dbReference>
<dbReference type="SUPFAM" id="SSF55797">
    <property type="entry name" value="PR-1-like"/>
    <property type="match status" value="1"/>
</dbReference>
<evidence type="ECO:0000259" key="1">
    <source>
        <dbReference type="SMART" id="SM00198"/>
    </source>
</evidence>
<reference evidence="3" key="3">
    <citation type="submission" date="2015-06" db="UniProtKB">
        <authorList>
            <consortium name="EnsemblMetazoa"/>
        </authorList>
    </citation>
    <scope>IDENTIFICATION</scope>
</reference>
<dbReference type="Gene3D" id="3.40.33.10">
    <property type="entry name" value="CAP"/>
    <property type="match status" value="1"/>
</dbReference>
<evidence type="ECO:0000313" key="2">
    <source>
        <dbReference type="EMBL" id="ELT89596.1"/>
    </source>
</evidence>
<accession>R7TEV3</accession>
<name>R7TEV3_CAPTE</name>
<dbReference type="FunCoup" id="R7TEV3">
    <property type="interactions" value="145"/>
</dbReference>
<proteinExistence type="predicted"/>
<dbReference type="PRINTS" id="PR00837">
    <property type="entry name" value="V5TPXLIKE"/>
</dbReference>
<organism evidence="2">
    <name type="scientific">Capitella teleta</name>
    <name type="common">Polychaete worm</name>
    <dbReference type="NCBI Taxonomy" id="283909"/>
    <lineage>
        <taxon>Eukaryota</taxon>
        <taxon>Metazoa</taxon>
        <taxon>Spiralia</taxon>
        <taxon>Lophotrochozoa</taxon>
        <taxon>Annelida</taxon>
        <taxon>Polychaeta</taxon>
        <taxon>Sedentaria</taxon>
        <taxon>Scolecida</taxon>
        <taxon>Capitellidae</taxon>
        <taxon>Capitella</taxon>
    </lineage>
</organism>
<dbReference type="EMBL" id="KB311278">
    <property type="protein sequence ID" value="ELT89596.1"/>
    <property type="molecule type" value="Genomic_DNA"/>
</dbReference>
<dbReference type="EnsemblMetazoa" id="CapteT195418">
    <property type="protein sequence ID" value="CapteP195418"/>
    <property type="gene ID" value="CapteG195418"/>
</dbReference>